<proteinExistence type="predicted"/>
<dbReference type="InterPro" id="IPR015813">
    <property type="entry name" value="Pyrv/PenolPyrv_kinase-like_dom"/>
</dbReference>
<dbReference type="EMBL" id="JASCSA010000008">
    <property type="protein sequence ID" value="MDI5884874.1"/>
    <property type="molecule type" value="Genomic_DNA"/>
</dbReference>
<dbReference type="Gene3D" id="3.20.20.60">
    <property type="entry name" value="Phosphoenolpyruvate-binding domains"/>
    <property type="match status" value="1"/>
</dbReference>
<dbReference type="SUPFAM" id="SSF51621">
    <property type="entry name" value="Phosphoenolpyruvate/pyruvate domain"/>
    <property type="match status" value="1"/>
</dbReference>
<organism evidence="5 6">
    <name type="scientific">Cobetia amphilecti</name>
    <dbReference type="NCBI Taxonomy" id="1055104"/>
    <lineage>
        <taxon>Bacteria</taxon>
        <taxon>Pseudomonadati</taxon>
        <taxon>Pseudomonadota</taxon>
        <taxon>Gammaproteobacteria</taxon>
        <taxon>Oceanospirillales</taxon>
        <taxon>Halomonadaceae</taxon>
        <taxon>Cobetia</taxon>
    </lineage>
</organism>
<gene>
    <name evidence="5" type="ORF">QLT01_10970</name>
</gene>
<dbReference type="PANTHER" id="PTHR32308">
    <property type="entry name" value="LYASE BETA SUBUNIT, PUTATIVE (AFU_ORTHOLOGUE AFUA_4G13030)-RELATED"/>
    <property type="match status" value="1"/>
</dbReference>
<evidence type="ECO:0000313" key="5">
    <source>
        <dbReference type="EMBL" id="MDI5884874.1"/>
    </source>
</evidence>
<evidence type="ECO:0000256" key="1">
    <source>
        <dbReference type="ARBA" id="ARBA00001946"/>
    </source>
</evidence>
<sequence>MTTAMDHKLPQRWLFVPGDDAARLQAALTSSADAIVVDLEEFTPAAGRKLAISRFADFARRARALKVWPAVRLNLLEHGGREELAELISTTLGDPTGTPAAIFLPAVEQRAQLAALDDALAEQEALHGLPRGSLKSVATLESQAGLLAAEELLAAGDDTPRLLGALIGTGDLAADLGLMSNQPAATITETLKPWRQRLARACKTHRRLAIDGPWRWKHGLGTDQHWANQQGLQARCVIYPEQLEALYDLMPAHGADPMPVDNTAPQF</sequence>
<accession>A0ABT6UQ93</accession>
<dbReference type="Proteomes" id="UP001229025">
    <property type="component" value="Unassembled WGS sequence"/>
</dbReference>
<evidence type="ECO:0000259" key="4">
    <source>
        <dbReference type="Pfam" id="PF03328"/>
    </source>
</evidence>
<dbReference type="InterPro" id="IPR040442">
    <property type="entry name" value="Pyrv_kinase-like_dom_sf"/>
</dbReference>
<feature type="domain" description="HpcH/HpaI aldolase/citrate lyase" evidence="4">
    <location>
        <begin position="13"/>
        <end position="211"/>
    </location>
</feature>
<protein>
    <submittedName>
        <fullName evidence="5">Aldolase/citrate lyase family protein</fullName>
    </submittedName>
</protein>
<dbReference type="GO" id="GO:0016829">
    <property type="term" value="F:lyase activity"/>
    <property type="evidence" value="ECO:0007669"/>
    <property type="project" value="UniProtKB-KW"/>
</dbReference>
<dbReference type="Pfam" id="PF03328">
    <property type="entry name" value="HpcH_HpaI"/>
    <property type="match status" value="1"/>
</dbReference>
<dbReference type="InterPro" id="IPR005000">
    <property type="entry name" value="Aldolase/citrate-lyase_domain"/>
</dbReference>
<dbReference type="RefSeq" id="WP_284726954.1">
    <property type="nucleotide sequence ID" value="NZ_JASCSA010000008.1"/>
</dbReference>
<dbReference type="PANTHER" id="PTHR32308:SF10">
    <property type="entry name" value="CITRATE LYASE SUBUNIT BETA"/>
    <property type="match status" value="1"/>
</dbReference>
<reference evidence="6" key="1">
    <citation type="submission" date="2023-07" db="EMBL/GenBank/DDBJ databases">
        <title>Genome-based characterization of strain KMM 296 and proposal for reclassification of Cobetia litoralis and Cobetia pacifica, and emended description of the species Cobetia amphilecti and Cobetia marina.</title>
        <authorList>
            <person name="Balabanova L."/>
            <person name="Nedashkovskaya O."/>
        </authorList>
    </citation>
    <scope>NUCLEOTIDE SEQUENCE [LARGE SCALE GENOMIC DNA]</scope>
    <source>
        <strain evidence="6">NRIC 0815</strain>
    </source>
</reference>
<keyword evidence="3" id="KW-0460">Magnesium</keyword>
<evidence type="ECO:0000313" key="6">
    <source>
        <dbReference type="Proteomes" id="UP001229025"/>
    </source>
</evidence>
<name>A0ABT6UQ93_9GAMM</name>
<comment type="cofactor">
    <cofactor evidence="1">
        <name>Mg(2+)</name>
        <dbReference type="ChEBI" id="CHEBI:18420"/>
    </cofactor>
</comment>
<comment type="caution">
    <text evidence="5">The sequence shown here is derived from an EMBL/GenBank/DDBJ whole genome shotgun (WGS) entry which is preliminary data.</text>
</comment>
<keyword evidence="5" id="KW-0456">Lyase</keyword>
<evidence type="ECO:0000256" key="2">
    <source>
        <dbReference type="ARBA" id="ARBA00022723"/>
    </source>
</evidence>
<keyword evidence="6" id="KW-1185">Reference proteome</keyword>
<keyword evidence="2" id="KW-0479">Metal-binding</keyword>
<evidence type="ECO:0000256" key="3">
    <source>
        <dbReference type="ARBA" id="ARBA00022842"/>
    </source>
</evidence>